<reference evidence="1" key="1">
    <citation type="submission" date="2020-08" db="EMBL/GenBank/DDBJ databases">
        <title>Multicomponent nature underlies the extraordinary mechanical properties of spider dragline silk.</title>
        <authorList>
            <person name="Kono N."/>
            <person name="Nakamura H."/>
            <person name="Mori M."/>
            <person name="Yoshida Y."/>
            <person name="Ohtoshi R."/>
            <person name="Malay A.D."/>
            <person name="Moran D.A.P."/>
            <person name="Tomita M."/>
            <person name="Numata K."/>
            <person name="Arakawa K."/>
        </authorList>
    </citation>
    <scope>NUCLEOTIDE SEQUENCE</scope>
</reference>
<protein>
    <submittedName>
        <fullName evidence="1">Uncharacterized protein</fullName>
    </submittedName>
</protein>
<gene>
    <name evidence="1" type="ORF">TNIN_35221</name>
</gene>
<dbReference type="AlphaFoldDB" id="A0A8X6ISU4"/>
<organism evidence="1 2">
    <name type="scientific">Trichonephila inaurata madagascariensis</name>
    <dbReference type="NCBI Taxonomy" id="2747483"/>
    <lineage>
        <taxon>Eukaryota</taxon>
        <taxon>Metazoa</taxon>
        <taxon>Ecdysozoa</taxon>
        <taxon>Arthropoda</taxon>
        <taxon>Chelicerata</taxon>
        <taxon>Arachnida</taxon>
        <taxon>Araneae</taxon>
        <taxon>Araneomorphae</taxon>
        <taxon>Entelegynae</taxon>
        <taxon>Araneoidea</taxon>
        <taxon>Nephilidae</taxon>
        <taxon>Trichonephila</taxon>
        <taxon>Trichonephila inaurata</taxon>
    </lineage>
</organism>
<sequence>MGGGSVLFPCLGWGLAGSWEKVGEYSWGYFWERHEESSLGWYGGESQNHSPLVVAFLERLGIRSKRAVRENWFRHVRDPVLGVRQIFLFIADNSEPPNVYLHRGELFARCGSSTIRCRR</sequence>
<evidence type="ECO:0000313" key="2">
    <source>
        <dbReference type="Proteomes" id="UP000886998"/>
    </source>
</evidence>
<keyword evidence="2" id="KW-1185">Reference proteome</keyword>
<dbReference type="EMBL" id="BMAV01027101">
    <property type="protein sequence ID" value="GFS56308.1"/>
    <property type="molecule type" value="Genomic_DNA"/>
</dbReference>
<evidence type="ECO:0000313" key="1">
    <source>
        <dbReference type="EMBL" id="GFS56308.1"/>
    </source>
</evidence>
<name>A0A8X6ISU4_9ARAC</name>
<comment type="caution">
    <text evidence="1">The sequence shown here is derived from an EMBL/GenBank/DDBJ whole genome shotgun (WGS) entry which is preliminary data.</text>
</comment>
<dbReference type="Proteomes" id="UP000886998">
    <property type="component" value="Unassembled WGS sequence"/>
</dbReference>
<accession>A0A8X6ISU4</accession>
<proteinExistence type="predicted"/>